<name>A0AA47N7J8_MERPO</name>
<dbReference type="Proteomes" id="UP001174136">
    <property type="component" value="Unassembled WGS sequence"/>
</dbReference>
<evidence type="ECO:0000256" key="4">
    <source>
        <dbReference type="ARBA" id="ARBA00022833"/>
    </source>
</evidence>
<keyword evidence="6" id="KW-1015">Disulfide bond</keyword>
<reference evidence="10" key="1">
    <citation type="journal article" date="2023" name="Front. Mar. Sci.">
        <title>A new Merluccius polli reference genome to investigate the effects of global change in West African waters.</title>
        <authorList>
            <person name="Mateo J.L."/>
            <person name="Blanco-Fernandez C."/>
            <person name="Garcia-Vazquez E."/>
            <person name="Machado-Schiaffino G."/>
        </authorList>
    </citation>
    <scope>NUCLEOTIDE SEQUENCE</scope>
    <source>
        <strain evidence="10">C29</strain>
        <tissue evidence="10">Fin</tissue>
    </source>
</reference>
<dbReference type="SUPFAM" id="SSF49329">
    <property type="entry name" value="Cu,Zn superoxide dismutase-like"/>
    <property type="match status" value="1"/>
</dbReference>
<dbReference type="InterPro" id="IPR036423">
    <property type="entry name" value="SOD-like_Cu/Zn_dom_sf"/>
</dbReference>
<dbReference type="InterPro" id="IPR018152">
    <property type="entry name" value="SOD_Cu/Zn_BS"/>
</dbReference>
<evidence type="ECO:0000259" key="9">
    <source>
        <dbReference type="PROSITE" id="PS50846"/>
    </source>
</evidence>
<dbReference type="AlphaFoldDB" id="A0AA47N7J8"/>
<dbReference type="Gene3D" id="2.60.40.200">
    <property type="entry name" value="Superoxide dismutase, copper/zinc binding domain"/>
    <property type="match status" value="1"/>
</dbReference>
<evidence type="ECO:0000256" key="5">
    <source>
        <dbReference type="ARBA" id="ARBA00023008"/>
    </source>
</evidence>
<evidence type="ECO:0000256" key="8">
    <source>
        <dbReference type="ARBA" id="ARBA00032899"/>
    </source>
</evidence>
<keyword evidence="5" id="KW-0186">Copper</keyword>
<evidence type="ECO:0000256" key="7">
    <source>
        <dbReference type="ARBA" id="ARBA00025798"/>
    </source>
</evidence>
<dbReference type="PROSITE" id="PS00332">
    <property type="entry name" value="SOD_CU_ZN_2"/>
    <property type="match status" value="1"/>
</dbReference>
<dbReference type="CDD" id="cd00305">
    <property type="entry name" value="Cu-Zn_Superoxide_Dismutase"/>
    <property type="match status" value="1"/>
</dbReference>
<keyword evidence="11" id="KW-1185">Reference proteome</keyword>
<gene>
    <name evidence="10" type="primary">CCS</name>
    <name evidence="10" type="ORF">N1851_005290</name>
</gene>
<protein>
    <recommendedName>
        <fullName evidence="8">Superoxide dismutase copper chaperone</fullName>
    </recommendedName>
</protein>
<dbReference type="PROSITE" id="PS50846">
    <property type="entry name" value="HMA_2"/>
    <property type="match status" value="1"/>
</dbReference>
<dbReference type="PANTHER" id="PTHR10003">
    <property type="entry name" value="SUPEROXIDE DISMUTASE CU-ZN -RELATED"/>
    <property type="match status" value="1"/>
</dbReference>
<accession>A0AA47N7J8</accession>
<dbReference type="InterPro" id="IPR006121">
    <property type="entry name" value="HMA_dom"/>
</dbReference>
<keyword evidence="3" id="KW-0479">Metal-binding</keyword>
<dbReference type="InterPro" id="IPR036163">
    <property type="entry name" value="HMA_dom_sf"/>
</dbReference>
<comment type="cofactor">
    <cofactor evidence="1">
        <name>Zn(2+)</name>
        <dbReference type="ChEBI" id="CHEBI:29105"/>
    </cofactor>
</comment>
<dbReference type="PRINTS" id="PR00068">
    <property type="entry name" value="CUZNDISMTASE"/>
</dbReference>
<keyword evidence="4" id="KW-0862">Zinc</keyword>
<evidence type="ECO:0000256" key="1">
    <source>
        <dbReference type="ARBA" id="ARBA00001947"/>
    </source>
</evidence>
<dbReference type="GO" id="GO:0005507">
    <property type="term" value="F:copper ion binding"/>
    <property type="evidence" value="ECO:0007669"/>
    <property type="project" value="InterPro"/>
</dbReference>
<evidence type="ECO:0000313" key="11">
    <source>
        <dbReference type="Proteomes" id="UP001174136"/>
    </source>
</evidence>
<evidence type="ECO:0000256" key="3">
    <source>
        <dbReference type="ARBA" id="ARBA00022723"/>
    </source>
</evidence>
<feature type="domain" description="HMA" evidence="9">
    <location>
        <begin position="334"/>
        <end position="397"/>
    </location>
</feature>
<dbReference type="EMBL" id="JAOPHQ010000872">
    <property type="protein sequence ID" value="KAK0153026.1"/>
    <property type="molecule type" value="Genomic_DNA"/>
</dbReference>
<dbReference type="InterPro" id="IPR001424">
    <property type="entry name" value="SOD_Cu_Zn_dom"/>
</dbReference>
<comment type="similarity">
    <text evidence="7">In the C-terminal section; belongs to the Cu-Zn superoxide dismutase family.</text>
</comment>
<dbReference type="CDD" id="cd00371">
    <property type="entry name" value="HMA"/>
    <property type="match status" value="1"/>
</dbReference>
<dbReference type="Pfam" id="PF00403">
    <property type="entry name" value="HMA"/>
    <property type="match status" value="1"/>
</dbReference>
<evidence type="ECO:0000256" key="2">
    <source>
        <dbReference type="ARBA" id="ARBA00001973"/>
    </source>
</evidence>
<comment type="caution">
    <text evidence="10">The sequence shown here is derived from an EMBL/GenBank/DDBJ whole genome shotgun (WGS) entry which is preliminary data.</text>
</comment>
<evidence type="ECO:0000313" key="10">
    <source>
        <dbReference type="EMBL" id="KAK0153026.1"/>
    </source>
</evidence>
<sequence length="596" mass="66016">MASPIAKFVSVFRKVGSYLLNSVFIVHAVAYVPKMDVDKSAKTQRKLADRRKVAQNRRHDMRRQIHTFLHRDDITTVINGKTGEIRRNGAIFRKRSLTDTLENLHKVFLSENPSMKISRSQFCKHRPLWIVSPKVKDRETCACKLHENFTYKVKKLHQLGLINCNKPADLVSLTVCDLSNIDCAYNRCNTCRDSMLPVVMDPATKNNIVRWNEWVTKTSPYSKKSSDGTTTEVEGKHTALEIKAASLQQLVEKTTNDLPRFKVHLFNIAHQFREIRQLKERLVEDEVVVHFDYSENYNCKWSKEIKDTHFGGGHKQVTLHTGVLYVSEGQPEAFATLEFAVQMTCESCANQVRGALEGKPGVQSVSIDVGTQQVVVESTLTIAEVQALIEGSGRRRAVLKGVGGPEQDLGSAVAMLAGPGPVQGVVRFLQLSEECCVIDGTLDGLAPGPHGLHVHALGDLTSECLSCGDHYNPFGRQHGGPEDSERHVGDLGNIVAGPDRRASFRLEDRQLKVWDVIGRSLVVDAGEDDLGRGGHTLSKETGNSGERLACGIIARSAGLFQNTKQICACDGVTLWEERDRPLAGKGRRIETPAANL</sequence>
<dbReference type="Gene3D" id="3.30.70.100">
    <property type="match status" value="1"/>
</dbReference>
<dbReference type="GO" id="GO:0006801">
    <property type="term" value="P:superoxide metabolic process"/>
    <property type="evidence" value="ECO:0007669"/>
    <property type="project" value="InterPro"/>
</dbReference>
<comment type="cofactor">
    <cofactor evidence="2">
        <name>Cu(2+)</name>
        <dbReference type="ChEBI" id="CHEBI:29036"/>
    </cofactor>
</comment>
<proteinExistence type="inferred from homology"/>
<dbReference type="Pfam" id="PF00080">
    <property type="entry name" value="Sod_Cu"/>
    <property type="match status" value="1"/>
</dbReference>
<evidence type="ECO:0000256" key="6">
    <source>
        <dbReference type="ARBA" id="ARBA00023157"/>
    </source>
</evidence>
<dbReference type="FunFam" id="2.60.40.200:FF:000004">
    <property type="entry name" value="Copper chaperone for superoxide dismutase"/>
    <property type="match status" value="1"/>
</dbReference>
<dbReference type="SUPFAM" id="SSF55008">
    <property type="entry name" value="HMA, heavy metal-associated domain"/>
    <property type="match status" value="1"/>
</dbReference>
<dbReference type="InterPro" id="IPR024134">
    <property type="entry name" value="SOD_Cu/Zn_/chaperone"/>
</dbReference>
<organism evidence="10 11">
    <name type="scientific">Merluccius polli</name>
    <name type="common">Benguela hake</name>
    <name type="synonym">Merluccius cadenati</name>
    <dbReference type="NCBI Taxonomy" id="89951"/>
    <lineage>
        <taxon>Eukaryota</taxon>
        <taxon>Metazoa</taxon>
        <taxon>Chordata</taxon>
        <taxon>Craniata</taxon>
        <taxon>Vertebrata</taxon>
        <taxon>Euteleostomi</taxon>
        <taxon>Actinopterygii</taxon>
        <taxon>Neopterygii</taxon>
        <taxon>Teleostei</taxon>
        <taxon>Neoteleostei</taxon>
        <taxon>Acanthomorphata</taxon>
        <taxon>Zeiogadaria</taxon>
        <taxon>Gadariae</taxon>
        <taxon>Gadiformes</taxon>
        <taxon>Gadoidei</taxon>
        <taxon>Merlucciidae</taxon>
        <taxon>Merluccius</taxon>
    </lineage>
</organism>